<accession>A0ABV1P437</accession>
<evidence type="ECO:0000313" key="3">
    <source>
        <dbReference type="EMBL" id="MEQ7849477.1"/>
    </source>
</evidence>
<sequence length="910" mass="92426">MSVARHSARNHPRAVRRTAQSAVVVALVGGLLSAATTSAEAATEQTLQAVDVQLGPDGSIGSLSGTTITQDSDGGSASESQDFDAADAGDLPVRVSTTYRLDDRAGTDLSDIEGESGRVVIDVTVQNTTVRPERVSYDAEGVSRTQYALIGAPLTVVASADLGDEGLTQVLTRGEDGTNGVLSQSADGAAQVQWASMLAPPRLAPSATFRLVMKSDSLSVPDFDLSVQPGLVTDTSVAALLEQAFADDAGSTVSMEAQTIQLVGDVNAVLTEASGVLGEIESRLGASADQLGARTIAELQRSSQEVTASLSGLTTDLDALREQVGGQLDGATDSANAALARSIDAVKAKLGDPDRIPAPQPAGTGGGCGVVLGGSLASDTVYGQLVAVASRLETLGEAGTECSERIVDSLREQIGSAADVATCTEESTSAVCVLSAASRAVGDQGEVLQALGDRLGGRFDESLVDDLGVQVAGVTSLVESVKKTALQVDPTNPGNPLEPLDAVLGQLSVTLTNLKNLLGPDATSGLRRRFETINAQAVSQAATARSLQADLAALRGTVCAMDPAATADATLAGQIQTARDQAGCATPGSTVDARLAPVVATLDSIAGLSSKDAVAVDFAAIQSGVDQALERVTAATNASAGSLAGRLSKLTESVVSLSDSYAAPSCEDVDDAPALSKPVDRLVLTYTKVACNQDGLEADLDASIDAITDGLSGSGGALGEAIAGTDAARIQASGKVSELFGRLGRGAQRTSDRITGQGAERIEAQRTQLDATVRASGLALDGAVGDALSVLDSTVSAANRSVADSESRLTEDLGNVLADLGTRESGGTGILGSLVTGATQTAVANEQISSANARATRFRSVRSQALADVFLQQAQMARALELQEALPAFGLDVPEGSDVLTVYSFHLGQD</sequence>
<name>A0ABV1P437_9ACTN</name>
<protein>
    <submittedName>
        <fullName evidence="3">Uncharacterized protein</fullName>
    </submittedName>
</protein>
<evidence type="ECO:0000256" key="2">
    <source>
        <dbReference type="SAM" id="SignalP"/>
    </source>
</evidence>
<comment type="caution">
    <text evidence="3">The sequence shown here is derived from an EMBL/GenBank/DDBJ whole genome shotgun (WGS) entry which is preliminary data.</text>
</comment>
<dbReference type="RefSeq" id="WP_349805718.1">
    <property type="nucleotide sequence ID" value="NZ_JBEGDP010000042.1"/>
</dbReference>
<reference evidence="3 4" key="1">
    <citation type="submission" date="2024-02" db="EMBL/GenBank/DDBJ databases">
        <title>Full genome sequence of Nocardioides kribbensis.</title>
        <authorList>
            <person name="Poletto B.L."/>
            <person name="Silva G."/>
            <person name="Galante D."/>
            <person name="Campos K.R."/>
            <person name="Santos M.B.N."/>
            <person name="Sacchi C.T."/>
        </authorList>
    </citation>
    <scope>NUCLEOTIDE SEQUENCE [LARGE SCALE GENOMIC DNA]</scope>
    <source>
        <strain evidence="3 4">O4R</strain>
    </source>
</reference>
<feature type="compositionally biased region" description="Polar residues" evidence="1">
    <location>
        <begin position="61"/>
        <end position="80"/>
    </location>
</feature>
<gene>
    <name evidence="3" type="ORF">V6R90_19545</name>
</gene>
<proteinExistence type="predicted"/>
<feature type="chain" id="PRO_5046396226" evidence="2">
    <location>
        <begin position="42"/>
        <end position="910"/>
    </location>
</feature>
<organism evidence="3 4">
    <name type="scientific">Nocardioides kribbensis</name>
    <dbReference type="NCBI Taxonomy" id="305517"/>
    <lineage>
        <taxon>Bacteria</taxon>
        <taxon>Bacillati</taxon>
        <taxon>Actinomycetota</taxon>
        <taxon>Actinomycetes</taxon>
        <taxon>Propionibacteriales</taxon>
        <taxon>Nocardioidaceae</taxon>
        <taxon>Nocardioides</taxon>
    </lineage>
</organism>
<keyword evidence="4" id="KW-1185">Reference proteome</keyword>
<evidence type="ECO:0000313" key="4">
    <source>
        <dbReference type="Proteomes" id="UP001482520"/>
    </source>
</evidence>
<keyword evidence="2" id="KW-0732">Signal</keyword>
<feature type="signal peptide" evidence="2">
    <location>
        <begin position="1"/>
        <end position="41"/>
    </location>
</feature>
<dbReference type="EMBL" id="JBEGDP010000042">
    <property type="protein sequence ID" value="MEQ7849477.1"/>
    <property type="molecule type" value="Genomic_DNA"/>
</dbReference>
<evidence type="ECO:0000256" key="1">
    <source>
        <dbReference type="SAM" id="MobiDB-lite"/>
    </source>
</evidence>
<feature type="region of interest" description="Disordered" evidence="1">
    <location>
        <begin position="61"/>
        <end position="89"/>
    </location>
</feature>
<dbReference type="Proteomes" id="UP001482520">
    <property type="component" value="Unassembled WGS sequence"/>
</dbReference>